<dbReference type="PANTHER" id="PTHR33021:SF264">
    <property type="entry name" value="OS05G0570900 PROTEIN"/>
    <property type="match status" value="1"/>
</dbReference>
<feature type="region of interest" description="Disordered" evidence="3">
    <location>
        <begin position="136"/>
        <end position="161"/>
    </location>
</feature>
<accession>A0A7I8L0C7</accession>
<dbReference type="EMBL" id="LR746272">
    <property type="protein sequence ID" value="CAA7402664.1"/>
    <property type="molecule type" value="Genomic_DNA"/>
</dbReference>
<dbReference type="AlphaFoldDB" id="A0A7I8L0C7"/>
<dbReference type="FunFam" id="2.60.40.420:FF:000034">
    <property type="entry name" value="Cupredoxin superfamily protein"/>
    <property type="match status" value="1"/>
</dbReference>
<feature type="signal peptide" evidence="4">
    <location>
        <begin position="1"/>
        <end position="24"/>
    </location>
</feature>
<evidence type="ECO:0000256" key="1">
    <source>
        <dbReference type="ARBA" id="ARBA00023157"/>
    </source>
</evidence>
<dbReference type="GO" id="GO:0009055">
    <property type="term" value="F:electron transfer activity"/>
    <property type="evidence" value="ECO:0007669"/>
    <property type="project" value="InterPro"/>
</dbReference>
<dbReference type="PROSITE" id="PS51485">
    <property type="entry name" value="PHYTOCYANIN"/>
    <property type="match status" value="1"/>
</dbReference>
<proteinExistence type="predicted"/>
<dbReference type="SUPFAM" id="SSF49503">
    <property type="entry name" value="Cupredoxins"/>
    <property type="match status" value="1"/>
</dbReference>
<dbReference type="Pfam" id="PF02298">
    <property type="entry name" value="Cu_bind_like"/>
    <property type="match status" value="1"/>
</dbReference>
<dbReference type="GO" id="GO:0005886">
    <property type="term" value="C:plasma membrane"/>
    <property type="evidence" value="ECO:0007669"/>
    <property type="project" value="TreeGrafter"/>
</dbReference>
<evidence type="ECO:0000259" key="5">
    <source>
        <dbReference type="PROSITE" id="PS51485"/>
    </source>
</evidence>
<sequence>MARNHVLLIFLVASAGHLLQAAAGISLDHIVGGSSGWRLPPNATFYSEWTRDKTFVVGDKLVFMYTSGLQNVLEVSEKDFEECTQEEVVDMYYAGPTVLEITKPGPHYYYSGIGTHCEDGQKLSINVSATAVPDPARDGLPLPASNASAPPQAAGGAAEAGPASAGSRLAATVAGVLIPLSTALLV</sequence>
<dbReference type="InterPro" id="IPR003245">
    <property type="entry name" value="Phytocyanin_dom"/>
</dbReference>
<reference evidence="6" key="1">
    <citation type="submission" date="2020-02" db="EMBL/GenBank/DDBJ databases">
        <authorList>
            <person name="Scholz U."/>
            <person name="Mascher M."/>
            <person name="Fiebig A."/>
        </authorList>
    </citation>
    <scope>NUCLEOTIDE SEQUENCE</scope>
</reference>
<name>A0A7I8L0C7_SPIIN</name>
<gene>
    <name evidence="6" type="ORF">SI8410_09013342</name>
</gene>
<organism evidence="6 7">
    <name type="scientific">Spirodela intermedia</name>
    <name type="common">Intermediate duckweed</name>
    <dbReference type="NCBI Taxonomy" id="51605"/>
    <lineage>
        <taxon>Eukaryota</taxon>
        <taxon>Viridiplantae</taxon>
        <taxon>Streptophyta</taxon>
        <taxon>Embryophyta</taxon>
        <taxon>Tracheophyta</taxon>
        <taxon>Spermatophyta</taxon>
        <taxon>Magnoliopsida</taxon>
        <taxon>Liliopsida</taxon>
        <taxon>Araceae</taxon>
        <taxon>Lemnoideae</taxon>
        <taxon>Spirodela</taxon>
    </lineage>
</organism>
<dbReference type="InterPro" id="IPR039391">
    <property type="entry name" value="Phytocyanin-like"/>
</dbReference>
<dbReference type="CDD" id="cd13920">
    <property type="entry name" value="Stellacyanin"/>
    <property type="match status" value="1"/>
</dbReference>
<dbReference type="OrthoDB" id="1916408at2759"/>
<evidence type="ECO:0000313" key="7">
    <source>
        <dbReference type="Proteomes" id="UP000663760"/>
    </source>
</evidence>
<evidence type="ECO:0000313" key="6">
    <source>
        <dbReference type="EMBL" id="CAA7402664.1"/>
    </source>
</evidence>
<protein>
    <recommendedName>
        <fullName evidence="5">Phytocyanin domain-containing protein</fullName>
    </recommendedName>
</protein>
<feature type="domain" description="Phytocyanin" evidence="5">
    <location>
        <begin position="27"/>
        <end position="129"/>
    </location>
</feature>
<keyword evidence="2" id="KW-0325">Glycoprotein</keyword>
<keyword evidence="7" id="KW-1185">Reference proteome</keyword>
<dbReference type="InterPro" id="IPR008972">
    <property type="entry name" value="Cupredoxin"/>
</dbReference>
<dbReference type="Gene3D" id="2.60.40.420">
    <property type="entry name" value="Cupredoxins - blue copper proteins"/>
    <property type="match status" value="1"/>
</dbReference>
<feature type="compositionally biased region" description="Low complexity" evidence="3">
    <location>
        <begin position="143"/>
        <end position="161"/>
    </location>
</feature>
<evidence type="ECO:0000256" key="4">
    <source>
        <dbReference type="SAM" id="SignalP"/>
    </source>
</evidence>
<evidence type="ECO:0000256" key="3">
    <source>
        <dbReference type="SAM" id="MobiDB-lite"/>
    </source>
</evidence>
<dbReference type="PANTHER" id="PTHR33021">
    <property type="entry name" value="BLUE COPPER PROTEIN"/>
    <property type="match status" value="1"/>
</dbReference>
<keyword evidence="1" id="KW-1015">Disulfide bond</keyword>
<evidence type="ECO:0000256" key="2">
    <source>
        <dbReference type="ARBA" id="ARBA00023180"/>
    </source>
</evidence>
<dbReference type="Proteomes" id="UP000663760">
    <property type="component" value="Chromosome 9"/>
</dbReference>
<keyword evidence="4" id="KW-0732">Signal</keyword>
<feature type="chain" id="PRO_5029864047" description="Phytocyanin domain-containing protein" evidence="4">
    <location>
        <begin position="25"/>
        <end position="186"/>
    </location>
</feature>